<name>A0A810N783_9ACTN</name>
<evidence type="ECO:0000313" key="10">
    <source>
        <dbReference type="Proteomes" id="UP000680866"/>
    </source>
</evidence>
<protein>
    <recommendedName>
        <fullName evidence="11">Polyhydroxybutyrate depolymerase</fullName>
    </recommendedName>
</protein>
<evidence type="ECO:0000256" key="2">
    <source>
        <dbReference type="ARBA" id="ARBA00022525"/>
    </source>
</evidence>
<evidence type="ECO:0008006" key="11">
    <source>
        <dbReference type="Google" id="ProtNLM"/>
    </source>
</evidence>
<dbReference type="GO" id="GO:0045493">
    <property type="term" value="P:xylan catabolic process"/>
    <property type="evidence" value="ECO:0007669"/>
    <property type="project" value="UniProtKB-KW"/>
</dbReference>
<dbReference type="GO" id="GO:0005576">
    <property type="term" value="C:extracellular region"/>
    <property type="evidence" value="ECO:0007669"/>
    <property type="project" value="UniProtKB-SubCell"/>
</dbReference>
<evidence type="ECO:0000256" key="4">
    <source>
        <dbReference type="ARBA" id="ARBA00022729"/>
    </source>
</evidence>
<dbReference type="KEGG" id="pry:Prubr_50500"/>
<evidence type="ECO:0000256" key="7">
    <source>
        <dbReference type="ARBA" id="ARBA00023326"/>
    </source>
</evidence>
<dbReference type="InterPro" id="IPR043595">
    <property type="entry name" value="FaeB/C/D"/>
</dbReference>
<evidence type="ECO:0000256" key="8">
    <source>
        <dbReference type="SAM" id="MobiDB-lite"/>
    </source>
</evidence>
<keyword evidence="4" id="KW-0732">Signal</keyword>
<keyword evidence="10" id="KW-1185">Reference proteome</keyword>
<evidence type="ECO:0000256" key="5">
    <source>
        <dbReference type="ARBA" id="ARBA00022801"/>
    </source>
</evidence>
<evidence type="ECO:0000313" key="9">
    <source>
        <dbReference type="EMBL" id="BCJ68029.1"/>
    </source>
</evidence>
<feature type="region of interest" description="Disordered" evidence="8">
    <location>
        <begin position="35"/>
        <end position="59"/>
    </location>
</feature>
<dbReference type="Proteomes" id="UP000680866">
    <property type="component" value="Chromosome"/>
</dbReference>
<keyword evidence="7" id="KW-0624">Polysaccharide degradation</keyword>
<dbReference type="InterPro" id="IPR029058">
    <property type="entry name" value="AB_hydrolase_fold"/>
</dbReference>
<evidence type="ECO:0000256" key="3">
    <source>
        <dbReference type="ARBA" id="ARBA00022651"/>
    </source>
</evidence>
<dbReference type="SUPFAM" id="SSF53474">
    <property type="entry name" value="alpha/beta-Hydrolases"/>
    <property type="match status" value="1"/>
</dbReference>
<keyword evidence="5" id="KW-0378">Hydrolase</keyword>
<accession>A0A810N783</accession>
<dbReference type="PANTHER" id="PTHR38050:SF2">
    <property type="entry name" value="FERULOYL ESTERASE C-RELATED"/>
    <property type="match status" value="1"/>
</dbReference>
<organism evidence="9 10">
    <name type="scientific">Polymorphospora rubra</name>
    <dbReference type="NCBI Taxonomy" id="338584"/>
    <lineage>
        <taxon>Bacteria</taxon>
        <taxon>Bacillati</taxon>
        <taxon>Actinomycetota</taxon>
        <taxon>Actinomycetes</taxon>
        <taxon>Micromonosporales</taxon>
        <taxon>Micromonosporaceae</taxon>
        <taxon>Polymorphospora</taxon>
    </lineage>
</organism>
<evidence type="ECO:0000256" key="6">
    <source>
        <dbReference type="ARBA" id="ARBA00023277"/>
    </source>
</evidence>
<dbReference type="GO" id="GO:0030600">
    <property type="term" value="F:feruloyl esterase activity"/>
    <property type="evidence" value="ECO:0007669"/>
    <property type="project" value="InterPro"/>
</dbReference>
<dbReference type="EMBL" id="AP023359">
    <property type="protein sequence ID" value="BCJ68029.1"/>
    <property type="molecule type" value="Genomic_DNA"/>
</dbReference>
<dbReference type="PANTHER" id="PTHR38050">
    <property type="match status" value="1"/>
</dbReference>
<feature type="compositionally biased region" description="Pro residues" evidence="8">
    <location>
        <begin position="41"/>
        <end position="52"/>
    </location>
</feature>
<sequence length="333" mass="34349">MPSTLSCGRTVPRGPLPVLLAVGLVAVLAGCTGGDRSAPGPSDPPPSGPPSPAVGTTTHTLEVDGRERGYRLYRPASVTATGPVPLVVMLHGALGTGSQAEEAYGWPAQADRDGFLVAFPDGLNRSWAVAPDCCGPPARDGVDDVAFVSEVVHDIADTLPVDPARTYVTGMSNGGMLAYRLACDTEIFAAVGAVATKLVGGCPDPAPTSVLHIQGRLDEVIRYDGGPGRLDNGGTGRNPVRIEGLSIPELDALWREAAGCAEPAVTTETPVTRSVAACPAGRAVELVTIADAGHQWPGAAAQRLRNADPPSTALDATETIWRFFSEHPRQAGS</sequence>
<gene>
    <name evidence="9" type="primary">lpqP</name>
    <name evidence="9" type="ORF">Prubr_50500</name>
</gene>
<dbReference type="InterPro" id="IPR010126">
    <property type="entry name" value="Esterase_phb"/>
</dbReference>
<keyword evidence="2" id="KW-0964">Secreted</keyword>
<comment type="subcellular location">
    <subcellularLocation>
        <location evidence="1">Secreted</location>
    </subcellularLocation>
</comment>
<dbReference type="Pfam" id="PF10503">
    <property type="entry name" value="Esterase_PHB"/>
    <property type="match status" value="1"/>
</dbReference>
<proteinExistence type="predicted"/>
<dbReference type="Gene3D" id="3.40.50.1820">
    <property type="entry name" value="alpha/beta hydrolase"/>
    <property type="match status" value="1"/>
</dbReference>
<reference evidence="9" key="1">
    <citation type="submission" date="2020-08" db="EMBL/GenBank/DDBJ databases">
        <title>Whole genome shotgun sequence of Polymorphospora rubra NBRC 101157.</title>
        <authorList>
            <person name="Komaki H."/>
            <person name="Tamura T."/>
        </authorList>
    </citation>
    <scope>NUCLEOTIDE SEQUENCE</scope>
    <source>
        <strain evidence="9">NBRC 101157</strain>
    </source>
</reference>
<keyword evidence="6" id="KW-0119">Carbohydrate metabolism</keyword>
<dbReference type="AlphaFoldDB" id="A0A810N783"/>
<evidence type="ECO:0000256" key="1">
    <source>
        <dbReference type="ARBA" id="ARBA00004613"/>
    </source>
</evidence>
<keyword evidence="3" id="KW-0858">Xylan degradation</keyword>